<reference evidence="1 2" key="1">
    <citation type="journal article" date="2021" name="Front. Genet.">
        <title>Chromosome-Level Genome Assembly Reveals Significant Gene Expansion in the Toll and IMD Signaling Pathways of Dendrolimus kikuchii.</title>
        <authorList>
            <person name="Zhou J."/>
            <person name="Wu P."/>
            <person name="Xiong Z."/>
            <person name="Liu N."/>
            <person name="Zhao N."/>
            <person name="Ji M."/>
            <person name="Qiu Y."/>
            <person name="Yang B."/>
        </authorList>
    </citation>
    <scope>NUCLEOTIDE SEQUENCE [LARGE SCALE GENOMIC DNA]</scope>
    <source>
        <strain evidence="1">Ann1</strain>
    </source>
</reference>
<comment type="caution">
    <text evidence="1">The sequence shown here is derived from an EMBL/GenBank/DDBJ whole genome shotgun (WGS) entry which is preliminary data.</text>
</comment>
<accession>A0ACC1CEZ7</accession>
<dbReference type="EMBL" id="CM034414">
    <property type="protein sequence ID" value="KAJ0170175.1"/>
    <property type="molecule type" value="Genomic_DNA"/>
</dbReference>
<evidence type="ECO:0000313" key="2">
    <source>
        <dbReference type="Proteomes" id="UP000824533"/>
    </source>
</evidence>
<gene>
    <name evidence="1" type="ORF">K1T71_014103</name>
</gene>
<proteinExistence type="predicted"/>
<protein>
    <submittedName>
        <fullName evidence="1">Uncharacterized protein</fullName>
    </submittedName>
</protein>
<organism evidence="1 2">
    <name type="scientific">Dendrolimus kikuchii</name>
    <dbReference type="NCBI Taxonomy" id="765133"/>
    <lineage>
        <taxon>Eukaryota</taxon>
        <taxon>Metazoa</taxon>
        <taxon>Ecdysozoa</taxon>
        <taxon>Arthropoda</taxon>
        <taxon>Hexapoda</taxon>
        <taxon>Insecta</taxon>
        <taxon>Pterygota</taxon>
        <taxon>Neoptera</taxon>
        <taxon>Endopterygota</taxon>
        <taxon>Lepidoptera</taxon>
        <taxon>Glossata</taxon>
        <taxon>Ditrysia</taxon>
        <taxon>Bombycoidea</taxon>
        <taxon>Lasiocampidae</taxon>
        <taxon>Dendrolimus</taxon>
    </lineage>
</organism>
<name>A0ACC1CEZ7_9NEOP</name>
<evidence type="ECO:0000313" key="1">
    <source>
        <dbReference type="EMBL" id="KAJ0170175.1"/>
    </source>
</evidence>
<dbReference type="Proteomes" id="UP000824533">
    <property type="component" value="Linkage Group LG28"/>
</dbReference>
<keyword evidence="2" id="KW-1185">Reference proteome</keyword>
<sequence length="1677" mass="194214">MEEFQPTPLILCMENALGEEVSLQIEPHDDFQTFLEKAKLLLGFDVDINSITHNEPVSLTDNIYNYLMNSEYNQHGLPLDAPRNPQDDQLYILNDGTQICASQIHFDNDDPPIDLTAEKIPFVKYADDSLGDDEGDNIHQDVNTVKYNIVKSPTRWSKSGSPKNFIKSLPFKLVCNNTTTFEHQFTKYLESQNKTYATLNTVLNANKSPITLIKDNFKKFDDYKEVCYTREDILNMFKDSPVNSLPFEYTERKHVRKTDPSRIHKCLKPKMPYIDTNGVIIGGFENQPCYICGKNVDYTEKLYLFDNKDQQLHRIQKKMETQLKIICEGCLNENFKPCVMKNANQFLEPDQFLVIHNNQQYIFQKIKNFKINNDVPVSKKVTKENEFVKVEIGSDGEIVTKPIDNPNDNVIIVKDDKESSSDVEIIEELDTIIDNLDDADEEVKEFLGKYQDKKLPLEELKCRFCEKVFSDLTEVSEHCDVHKHNSDDGSVFPCPLCDYGYGKSTWLKAHVKTAHERVIKEESKPEEQKPMDTINEVKMEVKQEVVDISDDEIWIVRTADDEAEQQLQKLFVKDKESTSVDEKYPSCKNCNQVFPSAETLSAHKCRRAKKKKISKDNTALCMPTKEDFIKRPRKRRSNGDSMESQIVTCHNCNESFTSKVRLKFHMQFHEDSALLTPEGNYKCHLCEQLFDCETTLFDHVHFQHHKRHRWMCPVEGCGKTFYLRATLTKHSRTHTDTRRYVCVTCGKRFLDKQTLDEHGVTHLQIKPFQCHVCFKQLTRRSRLRMHLRAHEEEIALRLVCVCAVCSRAFRDAKDAQDHATKSPECIEAFANELKEESEEISVQLSPTSGLVREAVKREDSPKLSKPIKQQVCSDAAKTLLSELADEARGIIRVVEIEKAFRCEFCEDVFYLEEGLNIHRVIHKGIKNPFTCHICKVSFATYSRCTTHKTTHGFYKRPLQEGKKQNDGESSQSSTGILGYGDFPVVKHFLCEDCGRSYLHWTYLQVHRRMKHPNDNFQHKCNQCDMTFPNSWSVAYHRKKMHAKPISDEDGVITQKPKEDYRIPCRDCDKVLPNKTALYKHRKKEHSDMTLVEDCEADRQTAHLMESGYHRLWTSTAMRNHRLIYSGMRAWACEQCPKRFRIRSDLKTHLRLKHPSHLTVIEIATPNPTTENIINIVSQHNIPHDRIVEVTKINFSKGTTSVIPTSVRALSMLSDVPRTQVPFGRPPPKRISVGDWQPFRRGLGIAKSPHLVNTLQGDPGDATYPTTVNVTEEELSDLNIQLLLRDGFKSLDMRLIPCMKGHDEDEDHSKEIDREIKQWIKTYNSAIKLLLLGTGESGKTTIIKQMKILHVQGFSNSDRAEMVRYIRHNIHESIYDIVHNMTPLSIGLQNIKNIQSQQYILKLGAEGPREYTEDYIDHVRSLWRDGGVRECFRRSNEYQLIDSAEYFLDRIDLIEKSDYLPSDADILRCRRKTTGIQKIEFKVKVPKSMHGGVQDFWMFDVGGQRGERKKWIQVFEGIHAIWFLVACSDFDQNLREDGTQNRLKEALALFEDVWQSRFLLEAGLIVFLNKQDILESKISQGKSIRNYFPAFDSYEAPGDEYTRTKLFIRSLFAELTTKKRERKKLTASAERFVVLEASRPRECYFHYTTATDTDNIRTVFRDVHQMILTHVLTNIGVY</sequence>